<dbReference type="EMBL" id="GL377575">
    <property type="protein sequence ID" value="EFJ30416.1"/>
    <property type="molecule type" value="Genomic_DNA"/>
</dbReference>
<proteinExistence type="predicted"/>
<dbReference type="Gramene" id="EFJ30416">
    <property type="protein sequence ID" value="EFJ30416"/>
    <property type="gene ID" value="SELMODRAFT_440339"/>
</dbReference>
<dbReference type="InterPro" id="IPR012919">
    <property type="entry name" value="SUN_dom"/>
</dbReference>
<evidence type="ECO:0000256" key="3">
    <source>
        <dbReference type="ARBA" id="ARBA00022989"/>
    </source>
</evidence>
<comment type="subcellular location">
    <subcellularLocation>
        <location evidence="1">Endomembrane system</location>
    </subcellularLocation>
</comment>
<organism evidence="10">
    <name type="scientific">Selaginella moellendorffii</name>
    <name type="common">Spikemoss</name>
    <dbReference type="NCBI Taxonomy" id="88036"/>
    <lineage>
        <taxon>Eukaryota</taxon>
        <taxon>Viridiplantae</taxon>
        <taxon>Streptophyta</taxon>
        <taxon>Embryophyta</taxon>
        <taxon>Tracheophyta</taxon>
        <taxon>Lycopodiopsida</taxon>
        <taxon>Selaginellales</taxon>
        <taxon>Selaginellaceae</taxon>
        <taxon>Selaginella</taxon>
    </lineage>
</organism>
<dbReference type="InterPro" id="IPR045120">
    <property type="entry name" value="Suco/Slp1-like"/>
</dbReference>
<dbReference type="InParanoid" id="D8RB22"/>
<feature type="compositionally biased region" description="Basic and acidic residues" evidence="6">
    <location>
        <begin position="77"/>
        <end position="87"/>
    </location>
</feature>
<sequence>MVSDLRLVVLVLLIVSGLGIGMELHSKLPEVDEASIPGILQAHHPILELEEQRLDISSRDRAKFQNSSNGEEEVSASEERSVPLASPDEHMQMPRIEFPGSENQRLFEAISPVENSGNGQEASEEVSASTQLAEERSVPLAKRSVPLASATRDEHMRTEFLASENQDDENRHKLNRKQHHNYAAASLGAKVLGVNKEGKGGGNILIKDNDKYFRNPCGAKDKFVIVELAEEILVETFVIANYELYSSNPRELELLGSLSYPSSGWKLLGKFEAKNVRQPQRFILAKQEWARYLKLRMLSHYGTEFYCTLSSVEVFGVAIGRMLEDLIGSSPGDSSSVSTTSVNKFLIEQLKQLESEQKTFEEYVEVSNSQNTAAVNDYQEELTNVMEQLKSLNDSVQEQHRLVKEMYSESMEGLSLCRKEVDRIANGQVHSLMLTLVAMLVVVSKLRILVRLALTGFLVILVLM</sequence>
<dbReference type="PANTHER" id="PTHR12953:SF0">
    <property type="entry name" value="SUN DOMAIN-CONTAINING OSSIFICATION FACTOR"/>
    <property type="match status" value="1"/>
</dbReference>
<keyword evidence="3" id="KW-1133">Transmembrane helix</keyword>
<evidence type="ECO:0000313" key="10">
    <source>
        <dbReference type="Proteomes" id="UP000001514"/>
    </source>
</evidence>
<keyword evidence="10" id="KW-1185">Reference proteome</keyword>
<dbReference type="PROSITE" id="PS51469">
    <property type="entry name" value="SUN"/>
    <property type="match status" value="1"/>
</dbReference>
<dbReference type="Pfam" id="PF07738">
    <property type="entry name" value="Sad1_UNC"/>
    <property type="match status" value="1"/>
</dbReference>
<evidence type="ECO:0000256" key="5">
    <source>
        <dbReference type="SAM" id="Coils"/>
    </source>
</evidence>
<name>D8RB22_SELML</name>
<feature type="compositionally biased region" description="Polar residues" evidence="6">
    <location>
        <begin position="114"/>
        <end position="132"/>
    </location>
</feature>
<feature type="region of interest" description="Disordered" evidence="6">
    <location>
        <begin position="58"/>
        <end position="87"/>
    </location>
</feature>
<protein>
    <recommendedName>
        <fullName evidence="8">SUN domain-containing protein</fullName>
    </recommendedName>
</protein>
<dbReference type="HOGENOM" id="CLU_046487_0_0_1"/>
<reference evidence="9 10" key="1">
    <citation type="journal article" date="2011" name="Science">
        <title>The Selaginella genome identifies genetic changes associated with the evolution of vascular plants.</title>
        <authorList>
            <person name="Banks J.A."/>
            <person name="Nishiyama T."/>
            <person name="Hasebe M."/>
            <person name="Bowman J.L."/>
            <person name="Gribskov M."/>
            <person name="dePamphilis C."/>
            <person name="Albert V.A."/>
            <person name="Aono N."/>
            <person name="Aoyama T."/>
            <person name="Ambrose B.A."/>
            <person name="Ashton N.W."/>
            <person name="Axtell M.J."/>
            <person name="Barker E."/>
            <person name="Barker M.S."/>
            <person name="Bennetzen J.L."/>
            <person name="Bonawitz N.D."/>
            <person name="Chapple C."/>
            <person name="Cheng C."/>
            <person name="Correa L.G."/>
            <person name="Dacre M."/>
            <person name="DeBarry J."/>
            <person name="Dreyer I."/>
            <person name="Elias M."/>
            <person name="Engstrom E.M."/>
            <person name="Estelle M."/>
            <person name="Feng L."/>
            <person name="Finet C."/>
            <person name="Floyd S.K."/>
            <person name="Frommer W.B."/>
            <person name="Fujita T."/>
            <person name="Gramzow L."/>
            <person name="Gutensohn M."/>
            <person name="Harholt J."/>
            <person name="Hattori M."/>
            <person name="Heyl A."/>
            <person name="Hirai T."/>
            <person name="Hiwatashi Y."/>
            <person name="Ishikawa M."/>
            <person name="Iwata M."/>
            <person name="Karol K.G."/>
            <person name="Koehler B."/>
            <person name="Kolukisaoglu U."/>
            <person name="Kubo M."/>
            <person name="Kurata T."/>
            <person name="Lalonde S."/>
            <person name="Li K."/>
            <person name="Li Y."/>
            <person name="Litt A."/>
            <person name="Lyons E."/>
            <person name="Manning G."/>
            <person name="Maruyama T."/>
            <person name="Michael T.P."/>
            <person name="Mikami K."/>
            <person name="Miyazaki S."/>
            <person name="Morinaga S."/>
            <person name="Murata T."/>
            <person name="Mueller-Roeber B."/>
            <person name="Nelson D.R."/>
            <person name="Obara M."/>
            <person name="Oguri Y."/>
            <person name="Olmstead R.G."/>
            <person name="Onodera N."/>
            <person name="Petersen B.L."/>
            <person name="Pils B."/>
            <person name="Prigge M."/>
            <person name="Rensing S.A."/>
            <person name="Riano-Pachon D.M."/>
            <person name="Roberts A.W."/>
            <person name="Sato Y."/>
            <person name="Scheller H.V."/>
            <person name="Schulz B."/>
            <person name="Schulz C."/>
            <person name="Shakirov E.V."/>
            <person name="Shibagaki N."/>
            <person name="Shinohara N."/>
            <person name="Shippen D.E."/>
            <person name="Soerensen I."/>
            <person name="Sotooka R."/>
            <person name="Sugimoto N."/>
            <person name="Sugita M."/>
            <person name="Sumikawa N."/>
            <person name="Tanurdzic M."/>
            <person name="Theissen G."/>
            <person name="Ulvskov P."/>
            <person name="Wakazuki S."/>
            <person name="Weng J.K."/>
            <person name="Willats W.W."/>
            <person name="Wipf D."/>
            <person name="Wolf P.G."/>
            <person name="Yang L."/>
            <person name="Zimmer A.D."/>
            <person name="Zhu Q."/>
            <person name="Mitros T."/>
            <person name="Hellsten U."/>
            <person name="Loque D."/>
            <person name="Otillar R."/>
            <person name="Salamov A."/>
            <person name="Schmutz J."/>
            <person name="Shapiro H."/>
            <person name="Lindquist E."/>
            <person name="Lucas S."/>
            <person name="Rokhsar D."/>
            <person name="Grigoriev I.V."/>
        </authorList>
    </citation>
    <scope>NUCLEOTIDE SEQUENCE [LARGE SCALE GENOMIC DNA]</scope>
</reference>
<feature type="chain" id="PRO_5003121665" description="SUN domain-containing protein" evidence="7">
    <location>
        <begin position="20"/>
        <end position="464"/>
    </location>
</feature>
<accession>D8RB22</accession>
<dbReference type="AlphaFoldDB" id="D8RB22"/>
<dbReference type="PANTHER" id="PTHR12953">
    <property type="entry name" value="MEMBRANE PROTEIN CH1 RELATED"/>
    <property type="match status" value="1"/>
</dbReference>
<gene>
    <name evidence="9" type="ORF">SELMODRAFT_440339</name>
</gene>
<feature type="domain" description="SUN" evidence="8">
    <location>
        <begin position="163"/>
        <end position="319"/>
    </location>
</feature>
<evidence type="ECO:0000256" key="2">
    <source>
        <dbReference type="ARBA" id="ARBA00022692"/>
    </source>
</evidence>
<evidence type="ECO:0000256" key="4">
    <source>
        <dbReference type="ARBA" id="ARBA00023136"/>
    </source>
</evidence>
<dbReference type="eggNOG" id="KOG1396">
    <property type="taxonomic scope" value="Eukaryota"/>
</dbReference>
<keyword evidence="2" id="KW-0812">Transmembrane</keyword>
<dbReference type="KEGG" id="smo:SELMODRAFT_440339"/>
<evidence type="ECO:0000256" key="1">
    <source>
        <dbReference type="ARBA" id="ARBA00004308"/>
    </source>
</evidence>
<evidence type="ECO:0000259" key="8">
    <source>
        <dbReference type="PROSITE" id="PS51469"/>
    </source>
</evidence>
<feature type="signal peptide" evidence="7">
    <location>
        <begin position="1"/>
        <end position="19"/>
    </location>
</feature>
<evidence type="ECO:0000256" key="6">
    <source>
        <dbReference type="SAM" id="MobiDB-lite"/>
    </source>
</evidence>
<dbReference type="GO" id="GO:0005737">
    <property type="term" value="C:cytoplasm"/>
    <property type="evidence" value="ECO:0000318"/>
    <property type="project" value="GO_Central"/>
</dbReference>
<feature type="region of interest" description="Disordered" evidence="6">
    <location>
        <begin position="114"/>
        <end position="138"/>
    </location>
</feature>
<dbReference type="Gene3D" id="2.60.120.260">
    <property type="entry name" value="Galactose-binding domain-like"/>
    <property type="match status" value="1"/>
</dbReference>
<dbReference type="SUPFAM" id="SSF49785">
    <property type="entry name" value="Galactose-binding domain-like"/>
    <property type="match status" value="1"/>
</dbReference>
<keyword evidence="5" id="KW-0175">Coiled coil</keyword>
<keyword evidence="4" id="KW-0472">Membrane</keyword>
<keyword evidence="7" id="KW-0732">Signal</keyword>
<dbReference type="GO" id="GO:0016020">
    <property type="term" value="C:membrane"/>
    <property type="evidence" value="ECO:0000318"/>
    <property type="project" value="GO_Central"/>
</dbReference>
<dbReference type="InterPro" id="IPR008979">
    <property type="entry name" value="Galactose-bd-like_sf"/>
</dbReference>
<dbReference type="FunCoup" id="D8RB22">
    <property type="interactions" value="255"/>
</dbReference>
<dbReference type="GO" id="GO:0012505">
    <property type="term" value="C:endomembrane system"/>
    <property type="evidence" value="ECO:0007669"/>
    <property type="project" value="UniProtKB-SubCell"/>
</dbReference>
<evidence type="ECO:0000313" key="9">
    <source>
        <dbReference type="EMBL" id="EFJ30416.1"/>
    </source>
</evidence>
<dbReference type="Proteomes" id="UP000001514">
    <property type="component" value="Unassembled WGS sequence"/>
</dbReference>
<evidence type="ECO:0000256" key="7">
    <source>
        <dbReference type="SAM" id="SignalP"/>
    </source>
</evidence>
<feature type="coiled-coil region" evidence="5">
    <location>
        <begin position="343"/>
        <end position="399"/>
    </location>
</feature>